<evidence type="ECO:0000313" key="1">
    <source>
        <dbReference type="EMBL" id="TPG76315.1"/>
    </source>
</evidence>
<sequence>MLRIKITKPAQRRVDALARRPQLIEEANGKALREFGEYQQRRLYRLLTTGKRTGRTYLFRGRRHVASAPGEPPARRTGRLSRTVGYTSNNHRMEFGDRADYGKFLEEGTRRMRVRPHVRAIGLFAEEKLRQLLAQQTRKAMRALK</sequence>
<name>A0A502HR58_9PSED</name>
<dbReference type="Proteomes" id="UP000317933">
    <property type="component" value="Unassembled WGS sequence"/>
</dbReference>
<dbReference type="AlphaFoldDB" id="A0A502HR58"/>
<accession>A0A502HR58</accession>
<evidence type="ECO:0008006" key="3">
    <source>
        <dbReference type="Google" id="ProtNLM"/>
    </source>
</evidence>
<dbReference type="EMBL" id="RCZE01000008">
    <property type="protein sequence ID" value="TPG76315.1"/>
    <property type="molecule type" value="Genomic_DNA"/>
</dbReference>
<protein>
    <recommendedName>
        <fullName evidence="3">Phage protein, HK97 gp10 family</fullName>
    </recommendedName>
</protein>
<reference evidence="1 2" key="1">
    <citation type="journal article" date="2019" name="Environ. Microbiol.">
        <title>Species interactions and distinct microbial communities in high Arctic permafrost affected cryosols are associated with the CH4 and CO2 gas fluxes.</title>
        <authorList>
            <person name="Altshuler I."/>
            <person name="Hamel J."/>
            <person name="Turney S."/>
            <person name="Magnuson E."/>
            <person name="Levesque R."/>
            <person name="Greer C."/>
            <person name="Whyte L.G."/>
        </authorList>
    </citation>
    <scope>NUCLEOTIDE SEQUENCE [LARGE SCALE GENOMIC DNA]</scope>
    <source>
        <strain evidence="1 2">E3</strain>
    </source>
</reference>
<proteinExistence type="predicted"/>
<comment type="caution">
    <text evidence="1">The sequence shown here is derived from an EMBL/GenBank/DDBJ whole genome shotgun (WGS) entry which is preliminary data.</text>
</comment>
<gene>
    <name evidence="1" type="ORF">EAH78_18300</name>
</gene>
<evidence type="ECO:0000313" key="2">
    <source>
        <dbReference type="Proteomes" id="UP000317933"/>
    </source>
</evidence>
<dbReference type="RefSeq" id="WP_140668754.1">
    <property type="nucleotide sequence ID" value="NZ_RCZE01000008.1"/>
</dbReference>
<organism evidence="1 2">
    <name type="scientific">Pseudomonas arsenicoxydans</name>
    <dbReference type="NCBI Taxonomy" id="702115"/>
    <lineage>
        <taxon>Bacteria</taxon>
        <taxon>Pseudomonadati</taxon>
        <taxon>Pseudomonadota</taxon>
        <taxon>Gammaproteobacteria</taxon>
        <taxon>Pseudomonadales</taxon>
        <taxon>Pseudomonadaceae</taxon>
        <taxon>Pseudomonas</taxon>
    </lineage>
</organism>